<dbReference type="EMBL" id="JAWZYT010004807">
    <property type="protein sequence ID" value="KAK4292511.1"/>
    <property type="molecule type" value="Genomic_DNA"/>
</dbReference>
<protein>
    <submittedName>
        <fullName evidence="2">Uncharacterized protein</fullName>
    </submittedName>
</protein>
<evidence type="ECO:0000313" key="2">
    <source>
        <dbReference type="EMBL" id="KAK4292511.1"/>
    </source>
</evidence>
<organism evidence="2 3">
    <name type="scientific">Petrolisthes manimaculis</name>
    <dbReference type="NCBI Taxonomy" id="1843537"/>
    <lineage>
        <taxon>Eukaryota</taxon>
        <taxon>Metazoa</taxon>
        <taxon>Ecdysozoa</taxon>
        <taxon>Arthropoda</taxon>
        <taxon>Crustacea</taxon>
        <taxon>Multicrustacea</taxon>
        <taxon>Malacostraca</taxon>
        <taxon>Eumalacostraca</taxon>
        <taxon>Eucarida</taxon>
        <taxon>Decapoda</taxon>
        <taxon>Pleocyemata</taxon>
        <taxon>Anomura</taxon>
        <taxon>Galatheoidea</taxon>
        <taxon>Porcellanidae</taxon>
        <taxon>Petrolisthes</taxon>
    </lineage>
</organism>
<gene>
    <name evidence="2" type="ORF">Pmani_034729</name>
</gene>
<comment type="caution">
    <text evidence="2">The sequence shown here is derived from an EMBL/GenBank/DDBJ whole genome shotgun (WGS) entry which is preliminary data.</text>
</comment>
<evidence type="ECO:0000256" key="1">
    <source>
        <dbReference type="SAM" id="MobiDB-lite"/>
    </source>
</evidence>
<keyword evidence="3" id="KW-1185">Reference proteome</keyword>
<name>A0AAE1NN45_9EUCA</name>
<proteinExistence type="predicted"/>
<accession>A0AAE1NN45</accession>
<feature type="compositionally biased region" description="Basic and acidic residues" evidence="1">
    <location>
        <begin position="15"/>
        <end position="26"/>
    </location>
</feature>
<sequence>MVPDGRGGGAGGWVDHSEGRGETGTDERDEFGTIVVGGKAAGGFGSSKVQWGEQEECHMRTQVQKALIDRDGWNESRKGLIGGKEASKQG</sequence>
<dbReference type="Proteomes" id="UP001292094">
    <property type="component" value="Unassembled WGS sequence"/>
</dbReference>
<reference evidence="2" key="1">
    <citation type="submission" date="2023-11" db="EMBL/GenBank/DDBJ databases">
        <title>Genome assemblies of two species of porcelain crab, Petrolisthes cinctipes and Petrolisthes manimaculis (Anomura: Porcellanidae).</title>
        <authorList>
            <person name="Angst P."/>
        </authorList>
    </citation>
    <scope>NUCLEOTIDE SEQUENCE</scope>
    <source>
        <strain evidence="2">PB745_02</strain>
        <tissue evidence="2">Gill</tissue>
    </source>
</reference>
<feature type="region of interest" description="Disordered" evidence="1">
    <location>
        <begin position="1"/>
        <end position="30"/>
    </location>
</feature>
<dbReference type="AlphaFoldDB" id="A0AAE1NN45"/>
<feature type="compositionally biased region" description="Gly residues" evidence="1">
    <location>
        <begin position="1"/>
        <end position="12"/>
    </location>
</feature>
<evidence type="ECO:0000313" key="3">
    <source>
        <dbReference type="Proteomes" id="UP001292094"/>
    </source>
</evidence>